<evidence type="ECO:0000256" key="8">
    <source>
        <dbReference type="SAM" id="Phobius"/>
    </source>
</evidence>
<dbReference type="InterPro" id="IPR036048">
    <property type="entry name" value="Interleukin_8-like_sf"/>
</dbReference>
<evidence type="ECO:0000256" key="7">
    <source>
        <dbReference type="RuleBase" id="RU361149"/>
    </source>
</evidence>
<keyword evidence="8" id="KW-0812">Transmembrane</keyword>
<evidence type="ECO:0000259" key="9">
    <source>
        <dbReference type="SMART" id="SM00199"/>
    </source>
</evidence>
<dbReference type="SUPFAM" id="SSF54117">
    <property type="entry name" value="Interleukin 8-like chemokines"/>
    <property type="match status" value="1"/>
</dbReference>
<keyword evidence="11" id="KW-1185">Reference proteome</keyword>
<dbReference type="GO" id="GO:0006955">
    <property type="term" value="P:immune response"/>
    <property type="evidence" value="ECO:0007669"/>
    <property type="project" value="InterPro"/>
</dbReference>
<evidence type="ECO:0000256" key="2">
    <source>
        <dbReference type="ARBA" id="ARBA00010665"/>
    </source>
</evidence>
<dbReference type="CDD" id="cd00273">
    <property type="entry name" value="Chemokine_CXC"/>
    <property type="match status" value="1"/>
</dbReference>
<keyword evidence="4 7" id="KW-0964">Secreted</keyword>
<keyword evidence="3 7" id="KW-0202">Cytokine</keyword>
<organism evidence="10 11">
    <name type="scientific">Cyprinus carpio</name>
    <name type="common">Common carp</name>
    <dbReference type="NCBI Taxonomy" id="7962"/>
    <lineage>
        <taxon>Eukaryota</taxon>
        <taxon>Metazoa</taxon>
        <taxon>Chordata</taxon>
        <taxon>Craniata</taxon>
        <taxon>Vertebrata</taxon>
        <taxon>Euteleostomi</taxon>
        <taxon>Actinopterygii</taxon>
        <taxon>Neopterygii</taxon>
        <taxon>Teleostei</taxon>
        <taxon>Ostariophysi</taxon>
        <taxon>Cypriniformes</taxon>
        <taxon>Cyprinidae</taxon>
        <taxon>Cyprininae</taxon>
        <taxon>Cyprinus</taxon>
    </lineage>
</organism>
<reference evidence="10" key="2">
    <citation type="submission" date="2025-09" db="UniProtKB">
        <authorList>
            <consortium name="Ensembl"/>
        </authorList>
    </citation>
    <scope>IDENTIFICATION</scope>
</reference>
<feature type="transmembrane region" description="Helical" evidence="8">
    <location>
        <begin position="31"/>
        <end position="51"/>
    </location>
</feature>
<sequence>MKQHLHNMMVATTARIKRVSTQKSTAEASTIMNTFLMLTIIGVSIVLSDALQPLGAGYNSRCVCLKLESRIIPQENLRRVEILPRGPHCKTTEVIAGLSSGKRICLNPRTPWVKKLILFIERKERVTKKV</sequence>
<evidence type="ECO:0000256" key="3">
    <source>
        <dbReference type="ARBA" id="ARBA00022514"/>
    </source>
</evidence>
<evidence type="ECO:0000256" key="1">
    <source>
        <dbReference type="ARBA" id="ARBA00004613"/>
    </source>
</evidence>
<dbReference type="PROSITE" id="PS00471">
    <property type="entry name" value="SMALL_CYTOKINES_CXC"/>
    <property type="match status" value="1"/>
</dbReference>
<feature type="domain" description="Chemokine interleukin-8-like" evidence="9">
    <location>
        <begin position="59"/>
        <end position="120"/>
    </location>
</feature>
<evidence type="ECO:0000256" key="6">
    <source>
        <dbReference type="ARBA" id="ARBA00054901"/>
    </source>
</evidence>
<dbReference type="InterPro" id="IPR001089">
    <property type="entry name" value="Chemokine_CXC"/>
</dbReference>
<comment type="subcellular location">
    <subcellularLocation>
        <location evidence="1 7">Secreted</location>
    </subcellularLocation>
</comment>
<evidence type="ECO:0000313" key="11">
    <source>
        <dbReference type="Proteomes" id="UP000694427"/>
    </source>
</evidence>
<dbReference type="InterPro" id="IPR039809">
    <property type="entry name" value="Chemokine_b/g/d"/>
</dbReference>
<comment type="function">
    <text evidence="6">Ligand for cxcr3.2. Chemotactic for macrophages.</text>
</comment>
<dbReference type="PANTHER" id="PTHR12015:SF195">
    <property type="entry name" value="CHEMOKINE INTERLEUKIN-8-LIKE DOMAIN-CONTAINING PROTEIN"/>
    <property type="match status" value="1"/>
</dbReference>
<dbReference type="SMART" id="SM00199">
    <property type="entry name" value="SCY"/>
    <property type="match status" value="1"/>
</dbReference>
<name>A0A8C1MR70_CYPCA</name>
<keyword evidence="8" id="KW-1133">Transmembrane helix</keyword>
<dbReference type="InterPro" id="IPR033899">
    <property type="entry name" value="CXC_Chemokine_domain"/>
</dbReference>
<evidence type="ECO:0000313" key="10">
    <source>
        <dbReference type="Ensembl" id="ENSCCRP00010080777.1"/>
    </source>
</evidence>
<dbReference type="GO" id="GO:0008009">
    <property type="term" value="F:chemokine activity"/>
    <property type="evidence" value="ECO:0007669"/>
    <property type="project" value="InterPro"/>
</dbReference>
<dbReference type="InterPro" id="IPR018048">
    <property type="entry name" value="Chemokine_CXC_CS"/>
</dbReference>
<comment type="similarity">
    <text evidence="2 7">Belongs to the intercrine alpha (chemokine CxC) family.</text>
</comment>
<dbReference type="FunFam" id="2.40.50.40:FF:000004">
    <property type="entry name" value="C-X-C motif chemokine"/>
    <property type="match status" value="1"/>
</dbReference>
<dbReference type="Proteomes" id="UP000694427">
    <property type="component" value="Unplaced"/>
</dbReference>
<evidence type="ECO:0000256" key="5">
    <source>
        <dbReference type="ARBA" id="ARBA00023157"/>
    </source>
</evidence>
<dbReference type="PANTHER" id="PTHR12015">
    <property type="entry name" value="SMALL INDUCIBLE CYTOKINE A"/>
    <property type="match status" value="1"/>
</dbReference>
<dbReference type="GO" id="GO:0005615">
    <property type="term" value="C:extracellular space"/>
    <property type="evidence" value="ECO:0007669"/>
    <property type="project" value="UniProtKB-UniRule"/>
</dbReference>
<evidence type="ECO:0000256" key="4">
    <source>
        <dbReference type="ARBA" id="ARBA00022525"/>
    </source>
</evidence>
<keyword evidence="8" id="KW-0472">Membrane</keyword>
<dbReference type="AlphaFoldDB" id="A0A8C1MR70"/>
<keyword evidence="7" id="KW-0145">Chemotaxis</keyword>
<dbReference type="Gene3D" id="2.40.50.40">
    <property type="match status" value="1"/>
</dbReference>
<proteinExistence type="inferred from homology"/>
<keyword evidence="5" id="KW-1015">Disulfide bond</keyword>
<dbReference type="InterPro" id="IPR001811">
    <property type="entry name" value="Chemokine_IL8-like_dom"/>
</dbReference>
<dbReference type="PRINTS" id="PR00437">
    <property type="entry name" value="SMALLCYTKCXC"/>
</dbReference>
<dbReference type="GO" id="GO:0006952">
    <property type="term" value="P:defense response"/>
    <property type="evidence" value="ECO:0007669"/>
    <property type="project" value="InterPro"/>
</dbReference>
<dbReference type="Pfam" id="PF00048">
    <property type="entry name" value="IL8"/>
    <property type="match status" value="1"/>
</dbReference>
<protein>
    <recommendedName>
        <fullName evidence="7">C-X-C motif chemokine</fullName>
    </recommendedName>
</protein>
<reference evidence="10" key="1">
    <citation type="submission" date="2025-08" db="UniProtKB">
        <authorList>
            <consortium name="Ensembl"/>
        </authorList>
    </citation>
    <scope>IDENTIFICATION</scope>
</reference>
<dbReference type="Ensembl" id="ENSCCRT00010089618.1">
    <property type="protein sequence ID" value="ENSCCRP00010080777.1"/>
    <property type="gene ID" value="ENSCCRG00010035303.1"/>
</dbReference>
<gene>
    <name evidence="10" type="primary">LOC109050034</name>
</gene>
<accession>A0A8C1MR70</accession>
<dbReference type="GO" id="GO:0042056">
    <property type="term" value="F:chemoattractant activity"/>
    <property type="evidence" value="ECO:0007669"/>
    <property type="project" value="UniProtKB-ARBA"/>
</dbReference>